<evidence type="ECO:0000313" key="2">
    <source>
        <dbReference type="EMBL" id="KAF2480030.1"/>
    </source>
</evidence>
<protein>
    <submittedName>
        <fullName evidence="2">Uncharacterized protein</fullName>
    </submittedName>
</protein>
<dbReference type="Proteomes" id="UP000799767">
    <property type="component" value="Unassembled WGS sequence"/>
</dbReference>
<evidence type="ECO:0000313" key="3">
    <source>
        <dbReference type="Proteomes" id="UP000799767"/>
    </source>
</evidence>
<gene>
    <name evidence="2" type="ORF">BDY17DRAFT_30364</name>
</gene>
<dbReference type="GeneID" id="54475611"/>
<dbReference type="AlphaFoldDB" id="A0A6A6PJ13"/>
<evidence type="ECO:0000256" key="1">
    <source>
        <dbReference type="SAM" id="MobiDB-lite"/>
    </source>
</evidence>
<reference evidence="2" key="1">
    <citation type="journal article" date="2020" name="Stud. Mycol.">
        <title>101 Dothideomycetes genomes: a test case for predicting lifestyles and emergence of pathogens.</title>
        <authorList>
            <person name="Haridas S."/>
            <person name="Albert R."/>
            <person name="Binder M."/>
            <person name="Bloem J."/>
            <person name="Labutti K."/>
            <person name="Salamov A."/>
            <person name="Andreopoulos B."/>
            <person name="Baker S."/>
            <person name="Barry K."/>
            <person name="Bills G."/>
            <person name="Bluhm B."/>
            <person name="Cannon C."/>
            <person name="Castanera R."/>
            <person name="Culley D."/>
            <person name="Daum C."/>
            <person name="Ezra D."/>
            <person name="Gonzalez J."/>
            <person name="Henrissat B."/>
            <person name="Kuo A."/>
            <person name="Liang C."/>
            <person name="Lipzen A."/>
            <person name="Lutzoni F."/>
            <person name="Magnuson J."/>
            <person name="Mondo S."/>
            <person name="Nolan M."/>
            <person name="Ohm R."/>
            <person name="Pangilinan J."/>
            <person name="Park H.-J."/>
            <person name="Ramirez L."/>
            <person name="Alfaro M."/>
            <person name="Sun H."/>
            <person name="Tritt A."/>
            <person name="Yoshinaga Y."/>
            <person name="Zwiers L.-H."/>
            <person name="Turgeon B."/>
            <person name="Goodwin S."/>
            <person name="Spatafora J."/>
            <person name="Crous P."/>
            <person name="Grigoriev I."/>
        </authorList>
    </citation>
    <scope>NUCLEOTIDE SEQUENCE</scope>
    <source>
        <strain evidence="2">CBS 113389</strain>
    </source>
</reference>
<dbReference type="EMBL" id="MU001640">
    <property type="protein sequence ID" value="KAF2480030.1"/>
    <property type="molecule type" value="Genomic_DNA"/>
</dbReference>
<accession>A0A6A6PJ13</accession>
<sequence length="160" mass="16972">MQATSPKRHESIVSPLPARVVVGVLLADVARVAGVGDGQVLGQQTQHVGQAHADDFDFLDALARLADEVVEVARALREVVGGELAHAGVGRVPVVGLWRGGEGGGESEEGEEEMQERGEEGAWTGHWRESEGCGVGLREWWTCCVVAPQVSVGVERSRVS</sequence>
<proteinExistence type="predicted"/>
<feature type="compositionally biased region" description="Acidic residues" evidence="1">
    <location>
        <begin position="105"/>
        <end position="114"/>
    </location>
</feature>
<feature type="region of interest" description="Disordered" evidence="1">
    <location>
        <begin position="100"/>
        <end position="122"/>
    </location>
</feature>
<organism evidence="2 3">
    <name type="scientific">Neohortaea acidophila</name>
    <dbReference type="NCBI Taxonomy" id="245834"/>
    <lineage>
        <taxon>Eukaryota</taxon>
        <taxon>Fungi</taxon>
        <taxon>Dikarya</taxon>
        <taxon>Ascomycota</taxon>
        <taxon>Pezizomycotina</taxon>
        <taxon>Dothideomycetes</taxon>
        <taxon>Dothideomycetidae</taxon>
        <taxon>Mycosphaerellales</taxon>
        <taxon>Teratosphaeriaceae</taxon>
        <taxon>Neohortaea</taxon>
    </lineage>
</organism>
<name>A0A6A6PJ13_9PEZI</name>
<keyword evidence="3" id="KW-1185">Reference proteome</keyword>
<dbReference type="RefSeq" id="XP_033586600.1">
    <property type="nucleotide sequence ID" value="XM_033734609.1"/>
</dbReference>